<feature type="signal peptide" evidence="2">
    <location>
        <begin position="1"/>
        <end position="18"/>
    </location>
</feature>
<feature type="region of interest" description="Disordered" evidence="1">
    <location>
        <begin position="145"/>
        <end position="166"/>
    </location>
</feature>
<comment type="caution">
    <text evidence="3">The sequence shown here is derived from an EMBL/GenBank/DDBJ whole genome shotgun (WGS) entry which is preliminary data.</text>
</comment>
<dbReference type="Proteomes" id="UP000248659">
    <property type="component" value="Unassembled WGS sequence"/>
</dbReference>
<dbReference type="PROSITE" id="PS51257">
    <property type="entry name" value="PROKAR_LIPOPROTEIN"/>
    <property type="match status" value="1"/>
</dbReference>
<dbReference type="RefSeq" id="WP_112315588.1">
    <property type="nucleotide sequence ID" value="NZ_MUAV01000007.1"/>
</dbReference>
<evidence type="ECO:0000256" key="1">
    <source>
        <dbReference type="SAM" id="MobiDB-lite"/>
    </source>
</evidence>
<keyword evidence="2" id="KW-0732">Signal</keyword>
<evidence type="ECO:0000313" key="4">
    <source>
        <dbReference type="Proteomes" id="UP000248659"/>
    </source>
</evidence>
<reference evidence="3 4" key="1">
    <citation type="submission" date="2017-01" db="EMBL/GenBank/DDBJ databases">
        <title>Genome sequence of Rhodovulum viride JA756.</title>
        <authorList>
            <person name="Lakshmi K.V."/>
            <person name="Tushar L.D."/>
            <person name="Sasikala C."/>
            <person name="Venkataramana C."/>
        </authorList>
    </citation>
    <scope>NUCLEOTIDE SEQUENCE [LARGE SCALE GENOMIC DNA]</scope>
    <source>
        <strain evidence="3 4">JA756</strain>
    </source>
</reference>
<keyword evidence="4" id="KW-1185">Reference proteome</keyword>
<evidence type="ECO:0000256" key="2">
    <source>
        <dbReference type="SAM" id="SignalP"/>
    </source>
</evidence>
<gene>
    <name evidence="3" type="ORF">BYZ73_08190</name>
</gene>
<proteinExistence type="predicted"/>
<evidence type="ECO:0000313" key="3">
    <source>
        <dbReference type="EMBL" id="RAP41920.1"/>
    </source>
</evidence>
<sequence>MKASVFATIAPATLPAFAVPAATVSCTTVAHVSVSGHFADFDRERLGDSDRLQDQSLLSGASRSEAFIDMSGEGPFCDLDPITGLPRAQRASASLCWDLTTGTFRVETFACSTSDAHASSSMAAVHTPERVTVQNDGALFANMGPAAPMRRRAPPTISNTRSIRST</sequence>
<feature type="chain" id="PRO_5046052433" evidence="2">
    <location>
        <begin position="19"/>
        <end position="166"/>
    </location>
</feature>
<name>A0ABX9DHU0_9RHOB</name>
<feature type="compositionally biased region" description="Polar residues" evidence="1">
    <location>
        <begin position="156"/>
        <end position="166"/>
    </location>
</feature>
<protein>
    <submittedName>
        <fullName evidence="3">Uncharacterized protein</fullName>
    </submittedName>
</protein>
<organism evidence="3 4">
    <name type="scientific">Rhodovulum viride</name>
    <dbReference type="NCBI Taxonomy" id="1231134"/>
    <lineage>
        <taxon>Bacteria</taxon>
        <taxon>Pseudomonadati</taxon>
        <taxon>Pseudomonadota</taxon>
        <taxon>Alphaproteobacteria</taxon>
        <taxon>Rhodobacterales</taxon>
        <taxon>Paracoccaceae</taxon>
        <taxon>Rhodovulum</taxon>
    </lineage>
</organism>
<accession>A0ABX9DHU0</accession>
<dbReference type="EMBL" id="MUAV01000007">
    <property type="protein sequence ID" value="RAP41920.1"/>
    <property type="molecule type" value="Genomic_DNA"/>
</dbReference>